<dbReference type="GO" id="GO:0016829">
    <property type="term" value="F:lyase activity"/>
    <property type="evidence" value="ECO:0007669"/>
    <property type="project" value="UniProtKB-KW"/>
</dbReference>
<evidence type="ECO:0000256" key="4">
    <source>
        <dbReference type="ARBA" id="ARBA00023239"/>
    </source>
</evidence>
<dbReference type="InterPro" id="IPR031338">
    <property type="entry name" value="KDPG/KHG_AS_2"/>
</dbReference>
<dbReference type="AlphaFoldDB" id="A0A8J2XP93"/>
<dbReference type="SUPFAM" id="SSF51569">
    <property type="entry name" value="Aldolase"/>
    <property type="match status" value="1"/>
</dbReference>
<dbReference type="EMBL" id="BMDX01000010">
    <property type="protein sequence ID" value="GGA79364.1"/>
    <property type="molecule type" value="Genomic_DNA"/>
</dbReference>
<reference evidence="7" key="1">
    <citation type="journal article" date="2019" name="Int. J. Syst. Evol. Microbiol.">
        <title>The Global Catalogue of Microorganisms (GCM) 10K type strain sequencing project: providing services to taxonomists for standard genome sequencing and annotation.</title>
        <authorList>
            <consortium name="The Broad Institute Genomics Platform"/>
            <consortium name="The Broad Institute Genome Sequencing Center for Infectious Disease"/>
            <person name="Wu L."/>
            <person name="Ma J."/>
        </authorList>
    </citation>
    <scope>NUCLEOTIDE SEQUENCE [LARGE SCALE GENOMIC DNA]</scope>
    <source>
        <strain evidence="7">CGMCC 1.10130</strain>
    </source>
</reference>
<comment type="similarity">
    <text evidence="2">Belongs to the KHG/KDPG aldolase family.</text>
</comment>
<dbReference type="RefSeq" id="WP_087505833.1">
    <property type="nucleotide sequence ID" value="NZ_BMDX01000010.1"/>
</dbReference>
<dbReference type="PANTHER" id="PTHR30246">
    <property type="entry name" value="2-KETO-3-DEOXY-6-PHOSPHOGLUCONATE ALDOLASE"/>
    <property type="match status" value="1"/>
</dbReference>
<evidence type="ECO:0000256" key="2">
    <source>
        <dbReference type="ARBA" id="ARBA00006906"/>
    </source>
</evidence>
<name>A0A8J2XP93_9GAMM</name>
<evidence type="ECO:0000256" key="3">
    <source>
        <dbReference type="ARBA" id="ARBA00011233"/>
    </source>
</evidence>
<dbReference type="PANTHER" id="PTHR30246:SF1">
    <property type="entry name" value="2-DEHYDRO-3-DEOXY-6-PHOSPHOGALACTONATE ALDOLASE-RELATED"/>
    <property type="match status" value="1"/>
</dbReference>
<dbReference type="CDD" id="cd00452">
    <property type="entry name" value="KDPG_aldolase"/>
    <property type="match status" value="1"/>
</dbReference>
<dbReference type="NCBIfam" id="TIGR01182">
    <property type="entry name" value="eda"/>
    <property type="match status" value="1"/>
</dbReference>
<comment type="pathway">
    <text evidence="1">Carbohydrate acid metabolism.</text>
</comment>
<dbReference type="InterPro" id="IPR013785">
    <property type="entry name" value="Aldolase_TIM"/>
</dbReference>
<accession>A0A8J2XP93</accession>
<dbReference type="OrthoDB" id="8590323at2"/>
<gene>
    <name evidence="6" type="ORF">GCM10011369_21630</name>
</gene>
<dbReference type="Gene3D" id="3.20.20.70">
    <property type="entry name" value="Aldolase class I"/>
    <property type="match status" value="1"/>
</dbReference>
<evidence type="ECO:0000256" key="5">
    <source>
        <dbReference type="ARBA" id="ARBA00023277"/>
    </source>
</evidence>
<sequence>MSDTLRATRLATIMNEKLVAIIRVTDPNDIKGIVDCLVAAGIKAIEVTSNTPGYANELPKLKQQFPQAMFGAGTITNCQIAAEAVAAGAEFLVTPNTSEAVVEFAHRQQVPVMMGAFTPTDVVSAVEAGADVIKLFPAEPAGIEYFQALAKGPFLDVPIFPVGGIGEHNIAEWMSAGATGVGVGGSLFQPVHNDEQRQQLIVRCEALLKGLS</sequence>
<keyword evidence="7" id="KW-1185">Reference proteome</keyword>
<dbReference type="InterPro" id="IPR000887">
    <property type="entry name" value="Aldlse_KDPG_KHG"/>
</dbReference>
<evidence type="ECO:0000313" key="6">
    <source>
        <dbReference type="EMBL" id="GGA79364.1"/>
    </source>
</evidence>
<dbReference type="Pfam" id="PF01081">
    <property type="entry name" value="Aldolase"/>
    <property type="match status" value="1"/>
</dbReference>
<keyword evidence="5" id="KW-0119">Carbohydrate metabolism</keyword>
<keyword evidence="4" id="KW-0456">Lyase</keyword>
<proteinExistence type="inferred from homology"/>
<dbReference type="PROSITE" id="PS00160">
    <property type="entry name" value="ALDOLASE_KDPG_KHG_2"/>
    <property type="match status" value="1"/>
</dbReference>
<comment type="subunit">
    <text evidence="3">Homotrimer.</text>
</comment>
<dbReference type="Proteomes" id="UP000619743">
    <property type="component" value="Unassembled WGS sequence"/>
</dbReference>
<evidence type="ECO:0000256" key="1">
    <source>
        <dbReference type="ARBA" id="ARBA00004761"/>
    </source>
</evidence>
<protein>
    <submittedName>
        <fullName evidence="6">2-dehydro-3-deoxy-phosphogluconate aldolase</fullName>
    </submittedName>
</protein>
<comment type="caution">
    <text evidence="6">The sequence shown here is derived from an EMBL/GenBank/DDBJ whole genome shotgun (WGS) entry which is preliminary data.</text>
</comment>
<evidence type="ECO:0000313" key="7">
    <source>
        <dbReference type="Proteomes" id="UP000619743"/>
    </source>
</evidence>
<organism evidence="6 7">
    <name type="scientific">Neiella marina</name>
    <dbReference type="NCBI Taxonomy" id="508461"/>
    <lineage>
        <taxon>Bacteria</taxon>
        <taxon>Pseudomonadati</taxon>
        <taxon>Pseudomonadota</taxon>
        <taxon>Gammaproteobacteria</taxon>
        <taxon>Alteromonadales</taxon>
        <taxon>Echinimonadaceae</taxon>
        <taxon>Neiella</taxon>
    </lineage>
</organism>